<evidence type="ECO:0000256" key="1">
    <source>
        <dbReference type="SAM" id="MobiDB-lite"/>
    </source>
</evidence>
<feature type="region of interest" description="Disordered" evidence="1">
    <location>
        <begin position="92"/>
        <end position="126"/>
    </location>
</feature>
<dbReference type="Proteomes" id="UP001221757">
    <property type="component" value="Unassembled WGS sequence"/>
</dbReference>
<reference evidence="2" key="1">
    <citation type="submission" date="2023-03" db="EMBL/GenBank/DDBJ databases">
        <title>Massive genome expansion in bonnet fungi (Mycena s.s.) driven by repeated elements and novel gene families across ecological guilds.</title>
        <authorList>
            <consortium name="Lawrence Berkeley National Laboratory"/>
            <person name="Harder C.B."/>
            <person name="Miyauchi S."/>
            <person name="Viragh M."/>
            <person name="Kuo A."/>
            <person name="Thoen E."/>
            <person name="Andreopoulos B."/>
            <person name="Lu D."/>
            <person name="Skrede I."/>
            <person name="Drula E."/>
            <person name="Henrissat B."/>
            <person name="Morin E."/>
            <person name="Kohler A."/>
            <person name="Barry K."/>
            <person name="LaButti K."/>
            <person name="Morin E."/>
            <person name="Salamov A."/>
            <person name="Lipzen A."/>
            <person name="Mereny Z."/>
            <person name="Hegedus B."/>
            <person name="Baldrian P."/>
            <person name="Stursova M."/>
            <person name="Weitz H."/>
            <person name="Taylor A."/>
            <person name="Grigoriev I.V."/>
            <person name="Nagy L.G."/>
            <person name="Martin F."/>
            <person name="Kauserud H."/>
        </authorList>
    </citation>
    <scope>NUCLEOTIDE SEQUENCE</scope>
    <source>
        <strain evidence="2">CBHHK067</strain>
    </source>
</reference>
<organism evidence="2 3">
    <name type="scientific">Mycena rosella</name>
    <name type="common">Pink bonnet</name>
    <name type="synonym">Agaricus rosellus</name>
    <dbReference type="NCBI Taxonomy" id="1033263"/>
    <lineage>
        <taxon>Eukaryota</taxon>
        <taxon>Fungi</taxon>
        <taxon>Dikarya</taxon>
        <taxon>Basidiomycota</taxon>
        <taxon>Agaricomycotina</taxon>
        <taxon>Agaricomycetes</taxon>
        <taxon>Agaricomycetidae</taxon>
        <taxon>Agaricales</taxon>
        <taxon>Marasmiineae</taxon>
        <taxon>Mycenaceae</taxon>
        <taxon>Mycena</taxon>
    </lineage>
</organism>
<feature type="region of interest" description="Disordered" evidence="1">
    <location>
        <begin position="59"/>
        <end position="79"/>
    </location>
</feature>
<name>A0AAD7FKE5_MYCRO</name>
<feature type="compositionally biased region" description="Polar residues" evidence="1">
    <location>
        <begin position="64"/>
        <end position="78"/>
    </location>
</feature>
<evidence type="ECO:0000313" key="2">
    <source>
        <dbReference type="EMBL" id="KAJ7629313.1"/>
    </source>
</evidence>
<comment type="caution">
    <text evidence="2">The sequence shown here is derived from an EMBL/GenBank/DDBJ whole genome shotgun (WGS) entry which is preliminary data.</text>
</comment>
<keyword evidence="3" id="KW-1185">Reference proteome</keyword>
<proteinExistence type="predicted"/>
<dbReference type="AlphaFoldDB" id="A0AAD7FKE5"/>
<gene>
    <name evidence="2" type="ORF">B0H17DRAFT_1150639</name>
</gene>
<sequence length="243" mass="26665">MTAPQKILHSGFTPLFGRIPTRFGRRLAAIFTFAVALTQSDLPHFSKTYGQVAARNKTRAGTVPISQPGESLRRQNPSAECPRPLGIALNPAVDHRDVGDSSAEKTANRDRGHGSDPRTPIRPAPGTCPLLSASADAVHVCKAKECETEGRPVGRTSHVCTWAVLISRVRQPVERRKYVGLLIWLLEWTGASLLKWIQDQKRSFAFDIGESRPDSLLLKWSRELNSAKNGGPARAGFENWPGV</sequence>
<dbReference type="EMBL" id="JARKIE010000547">
    <property type="protein sequence ID" value="KAJ7629313.1"/>
    <property type="molecule type" value="Genomic_DNA"/>
</dbReference>
<feature type="compositionally biased region" description="Basic and acidic residues" evidence="1">
    <location>
        <begin position="93"/>
        <end position="116"/>
    </location>
</feature>
<evidence type="ECO:0000313" key="3">
    <source>
        <dbReference type="Proteomes" id="UP001221757"/>
    </source>
</evidence>
<protein>
    <submittedName>
        <fullName evidence="2">Uncharacterized protein</fullName>
    </submittedName>
</protein>
<accession>A0AAD7FKE5</accession>